<dbReference type="InterPro" id="IPR022217">
    <property type="entry name" value="Prot_inh_I10_marinostatin"/>
</dbReference>
<evidence type="ECO:0000313" key="2">
    <source>
        <dbReference type="EMBL" id="BAZ87504.1"/>
    </source>
</evidence>
<feature type="compositionally biased region" description="Pro residues" evidence="1">
    <location>
        <begin position="27"/>
        <end position="43"/>
    </location>
</feature>
<reference evidence="2 3" key="1">
    <citation type="submission" date="2017-06" db="EMBL/GenBank/DDBJ databases">
        <title>Genome sequencing of cyanobaciteial culture collection at National Institute for Environmental Studies (NIES).</title>
        <authorList>
            <person name="Hirose Y."/>
            <person name="Shimura Y."/>
            <person name="Fujisawa T."/>
            <person name="Nakamura Y."/>
            <person name="Kawachi M."/>
        </authorList>
    </citation>
    <scope>NUCLEOTIDE SEQUENCE [LARGE SCALE GENOMIC DNA]</scope>
    <source>
        <strain evidence="2 3">NIES-806</strain>
    </source>
</reference>
<dbReference type="EMBL" id="AP018316">
    <property type="protein sequence ID" value="BAZ87504.1"/>
    <property type="molecule type" value="Genomic_DNA"/>
</dbReference>
<evidence type="ECO:0000313" key="3">
    <source>
        <dbReference type="Proteomes" id="UP000218702"/>
    </source>
</evidence>
<dbReference type="Pfam" id="PF12559">
    <property type="entry name" value="Inhibitor_I10"/>
    <property type="match status" value="1"/>
</dbReference>
<evidence type="ECO:0000256" key="1">
    <source>
        <dbReference type="SAM" id="MobiDB-lite"/>
    </source>
</evidence>
<dbReference type="Proteomes" id="UP000218702">
    <property type="component" value="Chromosome"/>
</dbReference>
<sequence>MTTATLTNIEAVPFFARFLAAEEEPPENPPTPQPEEQPLPPPIFTFKWPSDCEDC</sequence>
<organism evidence="2 3">
    <name type="scientific">Dolichospermum compactum NIES-806</name>
    <dbReference type="NCBI Taxonomy" id="1973481"/>
    <lineage>
        <taxon>Bacteria</taxon>
        <taxon>Bacillati</taxon>
        <taxon>Cyanobacteriota</taxon>
        <taxon>Cyanophyceae</taxon>
        <taxon>Nostocales</taxon>
        <taxon>Aphanizomenonaceae</taxon>
        <taxon>Dolichospermum</taxon>
        <taxon>Dolichospermum compactum</taxon>
    </lineage>
</organism>
<gene>
    <name evidence="2" type="ORF">NIES806_37270</name>
</gene>
<accession>A0A1Z4V7T0</accession>
<protein>
    <submittedName>
        <fullName evidence="2">Uncharacterized protein</fullName>
    </submittedName>
</protein>
<dbReference type="AlphaFoldDB" id="A0A1Z4V7T0"/>
<feature type="region of interest" description="Disordered" evidence="1">
    <location>
        <begin position="22"/>
        <end position="43"/>
    </location>
</feature>
<dbReference type="KEGG" id="dcm:NIES806_37270"/>
<dbReference type="RefSeq" id="WP_096669569.1">
    <property type="nucleotide sequence ID" value="NZ_AP018316.1"/>
</dbReference>
<dbReference type="NCBIfam" id="NF033738">
    <property type="entry name" value="microvirid_RiPP"/>
    <property type="match status" value="1"/>
</dbReference>
<name>A0A1Z4V7T0_9CYAN</name>
<proteinExistence type="predicted"/>
<keyword evidence="3" id="KW-1185">Reference proteome</keyword>